<keyword evidence="1" id="KW-0472">Membrane</keyword>
<dbReference type="Proteomes" id="UP000319663">
    <property type="component" value="Unassembled WGS sequence"/>
</dbReference>
<dbReference type="AlphaFoldDB" id="A0A507R185"/>
<dbReference type="EMBL" id="VIFY01000028">
    <property type="protein sequence ID" value="TQB74686.1"/>
    <property type="molecule type" value="Genomic_DNA"/>
</dbReference>
<keyword evidence="3" id="KW-1185">Reference proteome</keyword>
<reference evidence="2 3" key="1">
    <citation type="submission" date="2019-06" db="EMBL/GenBank/DDBJ databases">
        <title>Wine fermentation using esterase from Monascus purpureus.</title>
        <authorList>
            <person name="Geng C."/>
            <person name="Zhang Y."/>
        </authorList>
    </citation>
    <scope>NUCLEOTIDE SEQUENCE [LARGE SCALE GENOMIC DNA]</scope>
    <source>
        <strain evidence="2">HQ1</strain>
    </source>
</reference>
<gene>
    <name evidence="2" type="ORF">MPDQ_004337</name>
</gene>
<accession>A0A507R185</accession>
<keyword evidence="1" id="KW-0812">Transmembrane</keyword>
<comment type="caution">
    <text evidence="2">The sequence shown here is derived from an EMBL/GenBank/DDBJ whole genome shotgun (WGS) entry which is preliminary data.</text>
</comment>
<evidence type="ECO:0000313" key="3">
    <source>
        <dbReference type="Proteomes" id="UP000319663"/>
    </source>
</evidence>
<protein>
    <submittedName>
        <fullName evidence="2">Uncharacterized protein</fullName>
    </submittedName>
</protein>
<keyword evidence="1" id="KW-1133">Transmembrane helix</keyword>
<proteinExistence type="predicted"/>
<organism evidence="2 3">
    <name type="scientific">Monascus purpureus</name>
    <name type="common">Red mold</name>
    <name type="synonym">Monascus anka</name>
    <dbReference type="NCBI Taxonomy" id="5098"/>
    <lineage>
        <taxon>Eukaryota</taxon>
        <taxon>Fungi</taxon>
        <taxon>Dikarya</taxon>
        <taxon>Ascomycota</taxon>
        <taxon>Pezizomycotina</taxon>
        <taxon>Eurotiomycetes</taxon>
        <taxon>Eurotiomycetidae</taxon>
        <taxon>Eurotiales</taxon>
        <taxon>Aspergillaceae</taxon>
        <taxon>Monascus</taxon>
    </lineage>
</organism>
<evidence type="ECO:0000256" key="1">
    <source>
        <dbReference type="SAM" id="Phobius"/>
    </source>
</evidence>
<feature type="transmembrane region" description="Helical" evidence="1">
    <location>
        <begin position="7"/>
        <end position="25"/>
    </location>
</feature>
<sequence>MAIHVDSISALLVLLYVAILAYRLFRTINIANCIGLPILAMVGAYSPHTNLEAAQGCCECDNERVSKTIFDAAICQATGMLDEPLFITGAEKGQKWSSAESSEVFDMIKRTTIHVLSEAGMGTKVPWRE</sequence>
<name>A0A507R185_MONPU</name>
<evidence type="ECO:0000313" key="2">
    <source>
        <dbReference type="EMBL" id="TQB74686.1"/>
    </source>
</evidence>